<sequence length="413" mass="45968">MGYSESENYTSLLLRQGRGFPLYIPAPPANLSAAYRRDGVAIGDVGRVTPEGSFDFFFNIYLPHGHTINVNTPPDFEPLRKYESVDVTQHDYDPGNYVASPAVQETSSDYPDFPGGDFVFDCQGPEGAVLTLPHGAHLEKLENLESMRRYAAKNAESWYKYVNETRGRGLSNGSLYLVTGWEKAESWGMATFQDVPVQKEFQLSFRPTVDAEHGYRYRWQGAHSHRKYADPRAEYLNQTMFIHAFAISVCSGIWGKLFGTETCQLVNSSTFADAAGRTFIPYGSSSAYSGSSVWSFFGGGYSNGGRQSTAQASFPRDGMVSTAFPVPMAIHPSQVIHHHILREAPNARVVITHDDDWRDIFRDVGFICVIDAKSAHLRQNTTTKLNSFLVEQTISDLFDVVEEDGQSFVGTIP</sequence>
<dbReference type="Proteomes" id="UP001362999">
    <property type="component" value="Unassembled WGS sequence"/>
</dbReference>
<reference evidence="1 2" key="1">
    <citation type="journal article" date="2024" name="J Genomics">
        <title>Draft genome sequencing and assembly of Favolaschia claudopus CIRM-BRFM 2984 isolated from oak limbs.</title>
        <authorList>
            <person name="Navarro D."/>
            <person name="Drula E."/>
            <person name="Chaduli D."/>
            <person name="Cazenave R."/>
            <person name="Ahrendt S."/>
            <person name="Wang J."/>
            <person name="Lipzen A."/>
            <person name="Daum C."/>
            <person name="Barry K."/>
            <person name="Grigoriev I.V."/>
            <person name="Favel A."/>
            <person name="Rosso M.N."/>
            <person name="Martin F."/>
        </authorList>
    </citation>
    <scope>NUCLEOTIDE SEQUENCE [LARGE SCALE GENOMIC DNA]</scope>
    <source>
        <strain evidence="1 2">CIRM-BRFM 2984</strain>
    </source>
</reference>
<dbReference type="EMBL" id="JAWWNJ010000140">
    <property type="protein sequence ID" value="KAK6984226.1"/>
    <property type="molecule type" value="Genomic_DNA"/>
</dbReference>
<accession>A0AAV9ZJ07</accession>
<organism evidence="1 2">
    <name type="scientific">Favolaschia claudopus</name>
    <dbReference type="NCBI Taxonomy" id="2862362"/>
    <lineage>
        <taxon>Eukaryota</taxon>
        <taxon>Fungi</taxon>
        <taxon>Dikarya</taxon>
        <taxon>Basidiomycota</taxon>
        <taxon>Agaricomycotina</taxon>
        <taxon>Agaricomycetes</taxon>
        <taxon>Agaricomycetidae</taxon>
        <taxon>Agaricales</taxon>
        <taxon>Marasmiineae</taxon>
        <taxon>Mycenaceae</taxon>
        <taxon>Favolaschia</taxon>
    </lineage>
</organism>
<comment type="caution">
    <text evidence="1">The sequence shown here is derived from an EMBL/GenBank/DDBJ whole genome shotgun (WGS) entry which is preliminary data.</text>
</comment>
<proteinExistence type="predicted"/>
<dbReference type="AlphaFoldDB" id="A0AAV9ZJ07"/>
<evidence type="ECO:0000313" key="1">
    <source>
        <dbReference type="EMBL" id="KAK6984226.1"/>
    </source>
</evidence>
<name>A0AAV9ZJ07_9AGAR</name>
<evidence type="ECO:0000313" key="2">
    <source>
        <dbReference type="Proteomes" id="UP001362999"/>
    </source>
</evidence>
<gene>
    <name evidence="1" type="ORF">R3P38DRAFT_2576213</name>
</gene>
<protein>
    <submittedName>
        <fullName evidence="1">Uncharacterized protein</fullName>
    </submittedName>
</protein>
<keyword evidence="2" id="KW-1185">Reference proteome</keyword>